<dbReference type="KEGG" id="ppsr:I6J18_14745"/>
<keyword evidence="3" id="KW-1185">Reference proteome</keyword>
<reference evidence="2 3" key="1">
    <citation type="submission" date="2021-01" db="EMBL/GenBank/DDBJ databases">
        <title>FDA dAtabase for Regulatory Grade micrObial Sequences (FDA-ARGOS): Supporting development and validation of Infectious Disease Dx tests.</title>
        <authorList>
            <person name="Nelson B."/>
            <person name="Plummer A."/>
            <person name="Tallon L."/>
            <person name="Sadzewicz L."/>
            <person name="Zhao X."/>
            <person name="Boylan J."/>
            <person name="Ott S."/>
            <person name="Bowen H."/>
            <person name="Vavikolanu K."/>
            <person name="Mehta A."/>
            <person name="Aluvathingal J."/>
            <person name="Nadendla S."/>
            <person name="Myers T."/>
            <person name="Yan Y."/>
            <person name="Sichtig H."/>
        </authorList>
    </citation>
    <scope>NUCLEOTIDE SEQUENCE [LARGE SCALE GENOMIC DNA]</scope>
    <source>
        <strain evidence="2 3">FDAARGOS_1161</strain>
    </source>
</reference>
<accession>A0A974NRY0</accession>
<dbReference type="Proteomes" id="UP000595254">
    <property type="component" value="Chromosome"/>
</dbReference>
<organism evidence="2 3">
    <name type="scientific">Peribacillus psychrosaccharolyticus</name>
    <name type="common">Bacillus psychrosaccharolyticus</name>
    <dbReference type="NCBI Taxonomy" id="1407"/>
    <lineage>
        <taxon>Bacteria</taxon>
        <taxon>Bacillati</taxon>
        <taxon>Bacillota</taxon>
        <taxon>Bacilli</taxon>
        <taxon>Bacillales</taxon>
        <taxon>Bacillaceae</taxon>
        <taxon>Peribacillus</taxon>
    </lineage>
</organism>
<protein>
    <submittedName>
        <fullName evidence="2">DUF4148 domain-containing protein</fullName>
    </submittedName>
</protein>
<evidence type="ECO:0000313" key="2">
    <source>
        <dbReference type="EMBL" id="QQT02819.1"/>
    </source>
</evidence>
<keyword evidence="1" id="KW-0732">Signal</keyword>
<dbReference type="RefSeq" id="WP_051387459.1">
    <property type="nucleotide sequence ID" value="NZ_CP068053.1"/>
</dbReference>
<proteinExistence type="predicted"/>
<name>A0A974NRY0_PERPY</name>
<gene>
    <name evidence="2" type="ORF">I6J18_14745</name>
</gene>
<evidence type="ECO:0000256" key="1">
    <source>
        <dbReference type="SAM" id="SignalP"/>
    </source>
</evidence>
<evidence type="ECO:0000313" key="3">
    <source>
        <dbReference type="Proteomes" id="UP000595254"/>
    </source>
</evidence>
<feature type="signal peptide" evidence="1">
    <location>
        <begin position="1"/>
        <end position="26"/>
    </location>
</feature>
<feature type="chain" id="PRO_5036856522" evidence="1">
    <location>
        <begin position="27"/>
        <end position="155"/>
    </location>
</feature>
<dbReference type="AlphaFoldDB" id="A0A974NRY0"/>
<dbReference type="EMBL" id="CP068053">
    <property type="protein sequence ID" value="QQT02819.1"/>
    <property type="molecule type" value="Genomic_DNA"/>
</dbReference>
<sequence>MKKTRMTAAVLALALSTSVITAPALAATTQSQNTKTTQTVQSTKDKFYVAGFTQKEFNTYFTKLQKAVAKNDKKAVSNLVYYPLNVNSNGKTKVIKNQKQFIKEYKAIMTKKVKNSVLKQKSDKVFVNYKGAMTGNGEVWMSKFNKKLGIYGINK</sequence>